<name>A0A1J5QHP9_9ZZZZ</name>
<proteinExistence type="predicted"/>
<gene>
    <name evidence="3" type="ORF">GALL_428120</name>
</gene>
<reference evidence="3" key="1">
    <citation type="submission" date="2016-10" db="EMBL/GenBank/DDBJ databases">
        <title>Sequence of Gallionella enrichment culture.</title>
        <authorList>
            <person name="Poehlein A."/>
            <person name="Muehling M."/>
            <person name="Daniel R."/>
        </authorList>
    </citation>
    <scope>NUCLEOTIDE SEQUENCE</scope>
</reference>
<evidence type="ECO:0000256" key="1">
    <source>
        <dbReference type="SAM" id="MobiDB-lite"/>
    </source>
</evidence>
<dbReference type="InterPro" id="IPR039523">
    <property type="entry name" value="RimK-rel_E_lig_ATP-grasp"/>
</dbReference>
<feature type="domain" description="Alpha-L-glutamate ligase-related protein ATP-grasp" evidence="2">
    <location>
        <begin position="108"/>
        <end position="370"/>
    </location>
</feature>
<feature type="region of interest" description="Disordered" evidence="1">
    <location>
        <begin position="1"/>
        <end position="20"/>
    </location>
</feature>
<dbReference type="SUPFAM" id="SSF56059">
    <property type="entry name" value="Glutathione synthetase ATP-binding domain-like"/>
    <property type="match status" value="1"/>
</dbReference>
<comment type="caution">
    <text evidence="3">The sequence shown here is derived from an EMBL/GenBank/DDBJ whole genome shotgun (WGS) entry which is preliminary data.</text>
</comment>
<sequence length="403" mass="43874">MTQASQTVAGTQANTALLSRNRTSKRNYSDMIVQAARDGNVSPLRQFREIALLKSRRNGFTPKEYYDMQIYRSDLSWAQKREFVGEMGSYRLNLRLAPPEITQMRGFLSDKLALTSVLTQFGLPTTTTQAVFATDRNLGKIRTLRNEADIVGFITNEARFPLFGKPVTSFQAIGTIGITSVVAGEGVAHLTSGRSTSVAALATEIVAHHPDGFMFQDAVQQHPKVTELVGPAVGTCRVVTVMNDGHPRVLYAVWKVPSPGAMADNFWQSGSMLALPDIATGEVIKCRRGAGPSTEWIETHPISGLPICGFVLPKWQSVIDTALAAHGIFPINGILGWDIAIGPDGGRVIECNENTCHTLYQCASGRGVLNADFLPAFAKVDAHNDATKQKFRNFNRAVQATLP</sequence>
<organism evidence="3">
    <name type="scientific">mine drainage metagenome</name>
    <dbReference type="NCBI Taxonomy" id="410659"/>
    <lineage>
        <taxon>unclassified sequences</taxon>
        <taxon>metagenomes</taxon>
        <taxon>ecological metagenomes</taxon>
    </lineage>
</organism>
<evidence type="ECO:0000259" key="2">
    <source>
        <dbReference type="Pfam" id="PF14397"/>
    </source>
</evidence>
<dbReference type="EMBL" id="MLJW01002141">
    <property type="protein sequence ID" value="OIQ75517.1"/>
    <property type="molecule type" value="Genomic_DNA"/>
</dbReference>
<evidence type="ECO:0000313" key="3">
    <source>
        <dbReference type="EMBL" id="OIQ75517.1"/>
    </source>
</evidence>
<accession>A0A1J5QHP9</accession>
<protein>
    <recommendedName>
        <fullName evidence="2">Alpha-L-glutamate ligase-related protein ATP-grasp domain-containing protein</fullName>
    </recommendedName>
</protein>
<dbReference type="Pfam" id="PF14397">
    <property type="entry name" value="ATPgrasp_ST"/>
    <property type="match status" value="1"/>
</dbReference>
<dbReference type="AlphaFoldDB" id="A0A1J5QHP9"/>